<dbReference type="EMBL" id="CM026432">
    <property type="protein sequence ID" value="KAG0556183.1"/>
    <property type="molecule type" value="Genomic_DNA"/>
</dbReference>
<feature type="region of interest" description="Disordered" evidence="3">
    <location>
        <begin position="724"/>
        <end position="784"/>
    </location>
</feature>
<gene>
    <name evidence="5" type="ORF">KC19_11G032800</name>
</gene>
<dbReference type="PANTHER" id="PTHR34057">
    <property type="entry name" value="ELONGATION FACTOR"/>
    <property type="match status" value="1"/>
</dbReference>
<dbReference type="Proteomes" id="UP000822688">
    <property type="component" value="Chromosome 11"/>
</dbReference>
<dbReference type="InterPro" id="IPR036427">
    <property type="entry name" value="Bromodomain-like_sf"/>
</dbReference>
<feature type="compositionally biased region" description="Low complexity" evidence="3">
    <location>
        <begin position="287"/>
        <end position="299"/>
    </location>
</feature>
<feature type="region of interest" description="Disordered" evidence="3">
    <location>
        <begin position="625"/>
        <end position="708"/>
    </location>
</feature>
<evidence type="ECO:0000256" key="2">
    <source>
        <dbReference type="PROSITE-ProRule" id="PRU00035"/>
    </source>
</evidence>
<feature type="region of interest" description="Disordered" evidence="3">
    <location>
        <begin position="436"/>
        <end position="478"/>
    </location>
</feature>
<evidence type="ECO:0000259" key="4">
    <source>
        <dbReference type="PROSITE" id="PS50014"/>
    </source>
</evidence>
<dbReference type="SMART" id="SM00297">
    <property type="entry name" value="BROMO"/>
    <property type="match status" value="1"/>
</dbReference>
<comment type="caution">
    <text evidence="5">The sequence shown here is derived from an EMBL/GenBank/DDBJ whole genome shotgun (WGS) entry which is preliminary data.</text>
</comment>
<accession>A0A8T0GAG0</accession>
<dbReference type="Gene3D" id="1.20.920.10">
    <property type="entry name" value="Bromodomain-like"/>
    <property type="match status" value="1"/>
</dbReference>
<feature type="region of interest" description="Disordered" evidence="3">
    <location>
        <begin position="568"/>
        <end position="594"/>
    </location>
</feature>
<dbReference type="PANTHER" id="PTHR34057:SF1">
    <property type="entry name" value="ELONGATION FACTOR"/>
    <property type="match status" value="1"/>
</dbReference>
<feature type="region of interest" description="Disordered" evidence="3">
    <location>
        <begin position="266"/>
        <end position="299"/>
    </location>
</feature>
<dbReference type="CDD" id="cd04369">
    <property type="entry name" value="Bromodomain"/>
    <property type="match status" value="1"/>
</dbReference>
<keyword evidence="1 2" id="KW-0103">Bromodomain</keyword>
<evidence type="ECO:0000256" key="3">
    <source>
        <dbReference type="SAM" id="MobiDB-lite"/>
    </source>
</evidence>
<dbReference type="SUPFAM" id="SSF47370">
    <property type="entry name" value="Bromodomain"/>
    <property type="match status" value="1"/>
</dbReference>
<feature type="compositionally biased region" description="Acidic residues" evidence="3">
    <location>
        <begin position="266"/>
        <end position="275"/>
    </location>
</feature>
<evidence type="ECO:0000313" key="6">
    <source>
        <dbReference type="Proteomes" id="UP000822688"/>
    </source>
</evidence>
<dbReference type="InterPro" id="IPR001487">
    <property type="entry name" value="Bromodomain"/>
</dbReference>
<evidence type="ECO:0000313" key="5">
    <source>
        <dbReference type="EMBL" id="KAG0556183.1"/>
    </source>
</evidence>
<dbReference type="Pfam" id="PF00439">
    <property type="entry name" value="Bromodomain"/>
    <property type="match status" value="1"/>
</dbReference>
<keyword evidence="6" id="KW-1185">Reference proteome</keyword>
<organism evidence="5 6">
    <name type="scientific">Ceratodon purpureus</name>
    <name type="common">Fire moss</name>
    <name type="synonym">Dicranum purpureum</name>
    <dbReference type="NCBI Taxonomy" id="3225"/>
    <lineage>
        <taxon>Eukaryota</taxon>
        <taxon>Viridiplantae</taxon>
        <taxon>Streptophyta</taxon>
        <taxon>Embryophyta</taxon>
        <taxon>Bryophyta</taxon>
        <taxon>Bryophytina</taxon>
        <taxon>Bryopsida</taxon>
        <taxon>Dicranidae</taxon>
        <taxon>Pseudoditrichales</taxon>
        <taxon>Ditrichaceae</taxon>
        <taxon>Ceratodon</taxon>
    </lineage>
</organism>
<feature type="domain" description="Bromo" evidence="4">
    <location>
        <begin position="32"/>
        <end position="94"/>
    </location>
</feature>
<dbReference type="AlphaFoldDB" id="A0A8T0GAG0"/>
<name>A0A8T0GAG0_CERPU</name>
<feature type="compositionally biased region" description="Basic and acidic residues" evidence="3">
    <location>
        <begin position="752"/>
        <end position="761"/>
    </location>
</feature>
<feature type="compositionally biased region" description="Polar residues" evidence="3">
    <location>
        <begin position="775"/>
        <end position="784"/>
    </location>
</feature>
<dbReference type="PROSITE" id="PS50014">
    <property type="entry name" value="BROMODOMAIN_2"/>
    <property type="match status" value="1"/>
</dbReference>
<feature type="compositionally biased region" description="Basic residues" evidence="3">
    <location>
        <begin position="730"/>
        <end position="741"/>
    </location>
</feature>
<evidence type="ECO:0000256" key="1">
    <source>
        <dbReference type="ARBA" id="ARBA00023117"/>
    </source>
</evidence>
<protein>
    <recommendedName>
        <fullName evidence="4">Bromo domain-containing protein</fullName>
    </recommendedName>
</protein>
<proteinExistence type="predicted"/>
<sequence>MQPREENVVVPKEFNLSGVLHSLMSLDPKGDFMGLLDGSSATDHSKVIEASICFAMMQEKIRTRQYSTWRMFVEDFEWICYNALKCNHKRSIIWAAANNLLRRGKKRLEQYERWGESLVALNKTGGSYASFDSKLGLPTKLKSENVEGRVCQHNKYPVTEGLKMAIPGATTGSPENKPPSSGAALLCRDATVGKDTCSMQRSKEEKREDQIARNTTSFLAPVLGIVSEGTSNVCMEARDIENSHRVLEVEPDNRPLGVLEAEEVVDLEGEGDDDSGDYRGGLDGDATESSSSYDSAGSALESDVDSDWIAFEADSLVLRDGNGAGGLMEDEDGLRTNERATKALDTDWKQSRRGIEWRCHWLELRTKLIKSKLRQYDESLRSLQNAKIWKWEGGGGEGSSARTLPVKVLRNHPVVHRKHRRRAEDAEDLDLGRHPVFSRYEKKKNPRKSDDGIPQGKVDSQHVQQTGYESDEPEGTFERQPVAGSALVRQNSMESILFLAEAVQARARKALHTLRKDAAPSRNAVVPKTGKINVSPLALPHSSQRNTSSAQEVNLQLFSIQTTPAPKAIPRGVTLSPAIGGTGRTGSGLARRKSSGYDIDDMVMPQGAGTAHVEKVRHVDIETPQWRLIEDAEQPGPESSSDEDTTDEHFRRRHAEMETDEHEQRSVIPVKKSASATHTVGKGRLKLGKGKGDLKGKGNSANLALPSIPDPSVNCALESILALPPDSVPKRQRTKSVRRPAVHAQTRYSDVIVKHEVKSEVDPPGVESSDAAEDSPTSPSMDED</sequence>
<reference evidence="5 6" key="1">
    <citation type="submission" date="2020-06" db="EMBL/GenBank/DDBJ databases">
        <title>WGS assembly of Ceratodon purpureus strain R40.</title>
        <authorList>
            <person name="Carey S.B."/>
            <person name="Jenkins J."/>
            <person name="Shu S."/>
            <person name="Lovell J.T."/>
            <person name="Sreedasyam A."/>
            <person name="Maumus F."/>
            <person name="Tiley G.P."/>
            <person name="Fernandez-Pozo N."/>
            <person name="Barry K."/>
            <person name="Chen C."/>
            <person name="Wang M."/>
            <person name="Lipzen A."/>
            <person name="Daum C."/>
            <person name="Saski C.A."/>
            <person name="Payton A.C."/>
            <person name="Mcbreen J.C."/>
            <person name="Conrad R.E."/>
            <person name="Kollar L.M."/>
            <person name="Olsson S."/>
            <person name="Huttunen S."/>
            <person name="Landis J.B."/>
            <person name="Wickett N.J."/>
            <person name="Johnson M.G."/>
            <person name="Rensing S.A."/>
            <person name="Grimwood J."/>
            <person name="Schmutz J."/>
            <person name="Mcdaniel S.F."/>
        </authorList>
    </citation>
    <scope>NUCLEOTIDE SEQUENCE [LARGE SCALE GENOMIC DNA]</scope>
    <source>
        <strain evidence="5 6">R40</strain>
    </source>
</reference>